<dbReference type="EMBL" id="JAIQCV010000012">
    <property type="protein sequence ID" value="KAH1040270.1"/>
    <property type="molecule type" value="Genomic_DNA"/>
</dbReference>
<evidence type="ECO:0000313" key="1">
    <source>
        <dbReference type="EMBL" id="KAH1040270.1"/>
    </source>
</evidence>
<accession>A0A9D3ZJ56</accession>
<evidence type="ECO:0008006" key="3">
    <source>
        <dbReference type="Google" id="ProtNLM"/>
    </source>
</evidence>
<dbReference type="Proteomes" id="UP000828251">
    <property type="component" value="Unassembled WGS sequence"/>
</dbReference>
<gene>
    <name evidence="1" type="ORF">J1N35_042013</name>
</gene>
<proteinExistence type="predicted"/>
<dbReference type="OrthoDB" id="998127at2759"/>
<dbReference type="AlphaFoldDB" id="A0A9D3ZJ56"/>
<organism evidence="1 2">
    <name type="scientific">Gossypium stocksii</name>
    <dbReference type="NCBI Taxonomy" id="47602"/>
    <lineage>
        <taxon>Eukaryota</taxon>
        <taxon>Viridiplantae</taxon>
        <taxon>Streptophyta</taxon>
        <taxon>Embryophyta</taxon>
        <taxon>Tracheophyta</taxon>
        <taxon>Spermatophyta</taxon>
        <taxon>Magnoliopsida</taxon>
        <taxon>eudicotyledons</taxon>
        <taxon>Gunneridae</taxon>
        <taxon>Pentapetalae</taxon>
        <taxon>rosids</taxon>
        <taxon>malvids</taxon>
        <taxon>Malvales</taxon>
        <taxon>Malvaceae</taxon>
        <taxon>Malvoideae</taxon>
        <taxon>Gossypium</taxon>
    </lineage>
</organism>
<name>A0A9D3ZJ56_9ROSI</name>
<dbReference type="PANTHER" id="PTHR47481:SF30">
    <property type="entry name" value="CCHC-TYPE DOMAIN-CONTAINING PROTEIN"/>
    <property type="match status" value="1"/>
</dbReference>
<dbReference type="PANTHER" id="PTHR47481">
    <property type="match status" value="1"/>
</dbReference>
<keyword evidence="2" id="KW-1185">Reference proteome</keyword>
<comment type="caution">
    <text evidence="1">The sequence shown here is derived from an EMBL/GenBank/DDBJ whole genome shotgun (WGS) entry which is preliminary data.</text>
</comment>
<reference evidence="1 2" key="1">
    <citation type="journal article" date="2021" name="Plant Biotechnol. J.">
        <title>Multi-omics assisted identification of the key and species-specific regulatory components of drought-tolerant mechanisms in Gossypium stocksii.</title>
        <authorList>
            <person name="Yu D."/>
            <person name="Ke L."/>
            <person name="Zhang D."/>
            <person name="Wu Y."/>
            <person name="Sun Y."/>
            <person name="Mei J."/>
            <person name="Sun J."/>
            <person name="Sun Y."/>
        </authorList>
    </citation>
    <scope>NUCLEOTIDE SEQUENCE [LARGE SCALE GENOMIC DNA]</scope>
    <source>
        <strain evidence="2">cv. E1</strain>
        <tissue evidence="1">Leaf</tissue>
    </source>
</reference>
<sequence length="190" mass="21546">MVATLVDDGNFLAWNQHVLLVIKTYRLQSFVDGTVARPLRVMVDDEGTSIENPMFIQYEQQESVLVARLLSTVGASLHNKLVVSSASAFELREALMRLFGSHSTTKAMRYKSLFHSLKKNNLSMSTYLAKMFHSFRALGFSCRGCGRGQHGGGVRPQCQIYNKIGHITWRCFYRYDSTSDDDEAEHPRMV</sequence>
<protein>
    <recommendedName>
        <fullName evidence="3">Retrotransposon Copia-like N-terminal domain-containing protein</fullName>
    </recommendedName>
</protein>
<evidence type="ECO:0000313" key="2">
    <source>
        <dbReference type="Proteomes" id="UP000828251"/>
    </source>
</evidence>